<reference evidence="1" key="1">
    <citation type="submission" date="2018-05" db="EMBL/GenBank/DDBJ databases">
        <authorList>
            <person name="Lanie J.A."/>
            <person name="Ng W.-L."/>
            <person name="Kazmierczak K.M."/>
            <person name="Andrzejewski T.M."/>
            <person name="Davidsen T.M."/>
            <person name="Wayne K.J."/>
            <person name="Tettelin H."/>
            <person name="Glass J.I."/>
            <person name="Rusch D."/>
            <person name="Podicherti R."/>
            <person name="Tsui H.-C.T."/>
            <person name="Winkler M.E."/>
        </authorList>
    </citation>
    <scope>NUCLEOTIDE SEQUENCE</scope>
</reference>
<organism evidence="1">
    <name type="scientific">marine metagenome</name>
    <dbReference type="NCBI Taxonomy" id="408172"/>
    <lineage>
        <taxon>unclassified sequences</taxon>
        <taxon>metagenomes</taxon>
        <taxon>ecological metagenomes</taxon>
    </lineage>
</organism>
<accession>A0A382P1M9</accession>
<evidence type="ECO:0000313" key="1">
    <source>
        <dbReference type="EMBL" id="SVC66505.1"/>
    </source>
</evidence>
<feature type="non-terminal residue" evidence="1">
    <location>
        <position position="111"/>
    </location>
</feature>
<dbReference type="EMBL" id="UINC01103824">
    <property type="protein sequence ID" value="SVC66505.1"/>
    <property type="molecule type" value="Genomic_DNA"/>
</dbReference>
<sequence>MKRISLFVFVLTFCFFAAGAAVHAADRKKPRPAVSWGECGRQKAAWYKTPEAMRIADDVLFYQADIGGWYKNDGSIHPSGSAATEQLSDVEKRRHKESLMQRKYPCTLDND</sequence>
<dbReference type="Gene3D" id="1.50.10.20">
    <property type="match status" value="1"/>
</dbReference>
<name>A0A382P1M9_9ZZZZ</name>
<dbReference type="AlphaFoldDB" id="A0A382P1M9"/>
<gene>
    <name evidence="1" type="ORF">METZ01_LOCUS319359</name>
</gene>
<proteinExistence type="predicted"/>
<protein>
    <submittedName>
        <fullName evidence="1">Uncharacterized protein</fullName>
    </submittedName>
</protein>